<accession>A0A1Z4GHE0</accession>
<proteinExistence type="predicted"/>
<protein>
    <recommendedName>
        <fullName evidence="2">DUF4126 domain-containing protein</fullName>
    </recommendedName>
</protein>
<feature type="domain" description="DUF4126" evidence="2">
    <location>
        <begin position="25"/>
        <end position="190"/>
    </location>
</feature>
<evidence type="ECO:0000313" key="3">
    <source>
        <dbReference type="EMBL" id="BAY16907.1"/>
    </source>
</evidence>
<dbReference type="InterPro" id="IPR025196">
    <property type="entry name" value="DUF4126"/>
</dbReference>
<keyword evidence="1" id="KW-0812">Transmembrane</keyword>
<evidence type="ECO:0000259" key="2">
    <source>
        <dbReference type="Pfam" id="PF13548"/>
    </source>
</evidence>
<feature type="transmembrane region" description="Helical" evidence="1">
    <location>
        <begin position="121"/>
        <end position="143"/>
    </location>
</feature>
<dbReference type="AlphaFoldDB" id="A0A1Z4GHE0"/>
<keyword evidence="4" id="KW-1185">Reference proteome</keyword>
<organism evidence="3 4">
    <name type="scientific">Anabaenopsis circularis NIES-21</name>
    <dbReference type="NCBI Taxonomy" id="1085406"/>
    <lineage>
        <taxon>Bacteria</taxon>
        <taxon>Bacillati</taxon>
        <taxon>Cyanobacteriota</taxon>
        <taxon>Cyanophyceae</taxon>
        <taxon>Nostocales</taxon>
        <taxon>Nodulariaceae</taxon>
        <taxon>Anabaenopsis</taxon>
    </lineage>
</organism>
<feature type="transmembrane region" description="Helical" evidence="1">
    <location>
        <begin position="15"/>
        <end position="48"/>
    </location>
</feature>
<dbReference type="Pfam" id="PF13548">
    <property type="entry name" value="DUF4126"/>
    <property type="match status" value="1"/>
</dbReference>
<feature type="transmembrane region" description="Helical" evidence="1">
    <location>
        <begin position="60"/>
        <end position="83"/>
    </location>
</feature>
<feature type="transmembrane region" description="Helical" evidence="1">
    <location>
        <begin position="95"/>
        <end position="115"/>
    </location>
</feature>
<keyword evidence="1" id="KW-1133">Transmembrane helix</keyword>
<evidence type="ECO:0000313" key="4">
    <source>
        <dbReference type="Proteomes" id="UP000218287"/>
    </source>
</evidence>
<name>A0A1Z4GHE0_9CYAN</name>
<keyword evidence="1" id="KW-0472">Membrane</keyword>
<sequence>MLEFLLALGNISNKYLFTIALMVEIFAILSASAAAGLRIGIPLLIIGLLQGSNLWSQTPILSHISPHILLVVLTSWSLLEFFGSKRLLGQRVIQVVELFLSPLVGAIMGLAVASATATPEWLIALTAGLLAFVLQIVQVGWFYRLRGLPLWATFLQDTLCIALVLFAFGAPWQGGLIALILLWFAVRSAKQWYDWRYQKKSIY</sequence>
<evidence type="ECO:0000256" key="1">
    <source>
        <dbReference type="SAM" id="Phobius"/>
    </source>
</evidence>
<dbReference type="EMBL" id="AP018174">
    <property type="protein sequence ID" value="BAY16907.1"/>
    <property type="molecule type" value="Genomic_DNA"/>
</dbReference>
<dbReference type="Proteomes" id="UP000218287">
    <property type="component" value="Chromosome"/>
</dbReference>
<gene>
    <name evidence="3" type="ORF">NIES21_27410</name>
</gene>
<reference evidence="3 4" key="1">
    <citation type="submission" date="2017-06" db="EMBL/GenBank/DDBJ databases">
        <title>Genome sequencing of cyanobaciteial culture collection at National Institute for Environmental Studies (NIES).</title>
        <authorList>
            <person name="Hirose Y."/>
            <person name="Shimura Y."/>
            <person name="Fujisawa T."/>
            <person name="Nakamura Y."/>
            <person name="Kawachi M."/>
        </authorList>
    </citation>
    <scope>NUCLEOTIDE SEQUENCE [LARGE SCALE GENOMIC DNA]</scope>
    <source>
        <strain evidence="3 4">NIES-21</strain>
    </source>
</reference>